<evidence type="ECO:0000256" key="1">
    <source>
        <dbReference type="SAM" id="MobiDB-lite"/>
    </source>
</evidence>
<dbReference type="Pfam" id="PF04972">
    <property type="entry name" value="BON"/>
    <property type="match status" value="1"/>
</dbReference>
<dbReference type="EMBL" id="JAWJZF010000377">
    <property type="protein sequence ID" value="MDX2294062.1"/>
    <property type="molecule type" value="Genomic_DNA"/>
</dbReference>
<dbReference type="Proteomes" id="UP001278571">
    <property type="component" value="Unassembled WGS sequence"/>
</dbReference>
<dbReference type="Gene3D" id="3.40.1520.20">
    <property type="match status" value="1"/>
</dbReference>
<accession>A0ABU4K9F1</accession>
<sequence>MTDRPERPEHASAGAGRPAPVRHERAPDAGGLSPASLPEPAVDEYRLALLRERLATDGQAELGVRAEWRGRTVLLTGTVTDAARREEIVDLARDTLGGVTVRAELAVAGHDAPDHGEELP</sequence>
<protein>
    <submittedName>
        <fullName evidence="3">BON domain-containing protein</fullName>
    </submittedName>
</protein>
<evidence type="ECO:0000313" key="4">
    <source>
        <dbReference type="Proteomes" id="UP001278571"/>
    </source>
</evidence>
<gene>
    <name evidence="3" type="ORF">R2363_18015</name>
</gene>
<name>A0ABU4K9F1_9ACTN</name>
<evidence type="ECO:0000259" key="2">
    <source>
        <dbReference type="PROSITE" id="PS50914"/>
    </source>
</evidence>
<keyword evidence="4" id="KW-1185">Reference proteome</keyword>
<comment type="caution">
    <text evidence="3">The sequence shown here is derived from an EMBL/GenBank/DDBJ whole genome shotgun (WGS) entry which is preliminary data.</text>
</comment>
<dbReference type="RefSeq" id="WP_319010385.1">
    <property type="nucleotide sequence ID" value="NZ_JAWJZF010000377.1"/>
</dbReference>
<dbReference type="PROSITE" id="PS50914">
    <property type="entry name" value="BON"/>
    <property type="match status" value="1"/>
</dbReference>
<proteinExistence type="predicted"/>
<feature type="region of interest" description="Disordered" evidence="1">
    <location>
        <begin position="1"/>
        <end position="40"/>
    </location>
</feature>
<feature type="compositionally biased region" description="Basic and acidic residues" evidence="1">
    <location>
        <begin position="1"/>
        <end position="10"/>
    </location>
</feature>
<reference evidence="3 4" key="1">
    <citation type="submission" date="2023-10" db="EMBL/GenBank/DDBJ databases">
        <authorList>
            <person name="Wang X.X."/>
        </authorList>
    </citation>
    <scope>NUCLEOTIDE SEQUENCE [LARGE SCALE GENOMIC DNA]</scope>
    <source>
        <strain evidence="3 4">NBRC 12816</strain>
    </source>
</reference>
<feature type="domain" description="BON" evidence="2">
    <location>
        <begin position="38"/>
        <end position="109"/>
    </location>
</feature>
<organism evidence="3 4">
    <name type="scientific">Streptomyces roseolus</name>
    <dbReference type="NCBI Taxonomy" id="67358"/>
    <lineage>
        <taxon>Bacteria</taxon>
        <taxon>Bacillati</taxon>
        <taxon>Actinomycetota</taxon>
        <taxon>Actinomycetes</taxon>
        <taxon>Kitasatosporales</taxon>
        <taxon>Streptomycetaceae</taxon>
        <taxon>Streptomyces</taxon>
    </lineage>
</organism>
<dbReference type="InterPro" id="IPR007055">
    <property type="entry name" value="BON_dom"/>
</dbReference>
<evidence type="ECO:0000313" key="3">
    <source>
        <dbReference type="EMBL" id="MDX2294062.1"/>
    </source>
</evidence>